<feature type="signal peptide" evidence="2">
    <location>
        <begin position="1"/>
        <end position="18"/>
    </location>
</feature>
<dbReference type="EMBL" id="CAJOAY010004208">
    <property type="protein sequence ID" value="CAF4059798.1"/>
    <property type="molecule type" value="Genomic_DNA"/>
</dbReference>
<dbReference type="InterPro" id="IPR042089">
    <property type="entry name" value="Peptidase_M13_dom_2"/>
</dbReference>
<dbReference type="Gene3D" id="3.40.390.10">
    <property type="entry name" value="Collagenase (Catalytic Domain)"/>
    <property type="match status" value="1"/>
</dbReference>
<keyword evidence="1" id="KW-0175">Coiled coil</keyword>
<sequence length="381" mass="43572">MYLFLARFALYFIATCYGAAPLSITQGIGDTWLDYYGCATDHGNLWIAINELKQTSQAQLDNLNEKINQQKEILARQPQLCQGRTNYTQWKPYWGSHGISAHVDTSHCRFQAVPAYFTSLSGYQSHWTTIGMTSIYAESKSGFDVYLMHTEGAKDTNDVCLSPYCIKAANYLLESIDETIDPCEDFYQFACGTWLKNTRIPPENGKHRSRSRLTIRLENALVDFFSTSPPQNDTIEPRAIINARRLYDSCMDEDAIEIEDIDVILSLVKTEFGGWPALEGLTWNESTFDLSHLTRKLNQYNNFILYTIKSVADDKNSSVRSIRIDPSNFLLKNLMHFSKGTKVRDAYYEFFYSLTEALTNDTSTIDDDVDALQNFELEIME</sequence>
<evidence type="ECO:0000256" key="1">
    <source>
        <dbReference type="SAM" id="Coils"/>
    </source>
</evidence>
<dbReference type="InterPro" id="IPR008753">
    <property type="entry name" value="Peptidase_M13_N"/>
</dbReference>
<organism evidence="4 5">
    <name type="scientific">Adineta steineri</name>
    <dbReference type="NCBI Taxonomy" id="433720"/>
    <lineage>
        <taxon>Eukaryota</taxon>
        <taxon>Metazoa</taxon>
        <taxon>Spiralia</taxon>
        <taxon>Gnathifera</taxon>
        <taxon>Rotifera</taxon>
        <taxon>Eurotatoria</taxon>
        <taxon>Bdelloidea</taxon>
        <taxon>Adinetida</taxon>
        <taxon>Adinetidae</taxon>
        <taxon>Adineta</taxon>
    </lineage>
</organism>
<dbReference type="PROSITE" id="PS51885">
    <property type="entry name" value="NEPRILYSIN"/>
    <property type="match status" value="1"/>
</dbReference>
<feature type="non-terminal residue" evidence="4">
    <location>
        <position position="1"/>
    </location>
</feature>
<dbReference type="GO" id="GO:0005886">
    <property type="term" value="C:plasma membrane"/>
    <property type="evidence" value="ECO:0007669"/>
    <property type="project" value="TreeGrafter"/>
</dbReference>
<name>A0A819S7J3_9BILA</name>
<reference evidence="4" key="1">
    <citation type="submission" date="2021-02" db="EMBL/GenBank/DDBJ databases">
        <authorList>
            <person name="Nowell W R."/>
        </authorList>
    </citation>
    <scope>NUCLEOTIDE SEQUENCE</scope>
</reference>
<accession>A0A819S7J3</accession>
<gene>
    <name evidence="4" type="ORF">OKA104_LOCUS33310</name>
</gene>
<evidence type="ECO:0000259" key="3">
    <source>
        <dbReference type="Pfam" id="PF05649"/>
    </source>
</evidence>
<feature type="domain" description="Peptidase M13 N-terminal" evidence="3">
    <location>
        <begin position="182"/>
        <end position="380"/>
    </location>
</feature>
<evidence type="ECO:0000313" key="4">
    <source>
        <dbReference type="EMBL" id="CAF4059798.1"/>
    </source>
</evidence>
<dbReference type="PANTHER" id="PTHR11733">
    <property type="entry name" value="ZINC METALLOPROTEASE FAMILY M13 NEPRILYSIN-RELATED"/>
    <property type="match status" value="1"/>
</dbReference>
<keyword evidence="2" id="KW-0732">Signal</keyword>
<dbReference type="GO" id="GO:0016485">
    <property type="term" value="P:protein processing"/>
    <property type="evidence" value="ECO:0007669"/>
    <property type="project" value="TreeGrafter"/>
</dbReference>
<dbReference type="InterPro" id="IPR000718">
    <property type="entry name" value="Peptidase_M13"/>
</dbReference>
<dbReference type="Pfam" id="PF05649">
    <property type="entry name" value="Peptidase_M13_N"/>
    <property type="match status" value="1"/>
</dbReference>
<evidence type="ECO:0000313" key="5">
    <source>
        <dbReference type="Proteomes" id="UP000663881"/>
    </source>
</evidence>
<dbReference type="Gene3D" id="1.10.1380.10">
    <property type="entry name" value="Neutral endopeptidase , domain2"/>
    <property type="match status" value="1"/>
</dbReference>
<dbReference type="AlphaFoldDB" id="A0A819S7J3"/>
<feature type="chain" id="PRO_5033058463" description="Peptidase M13 N-terminal domain-containing protein" evidence="2">
    <location>
        <begin position="19"/>
        <end position="381"/>
    </location>
</feature>
<dbReference type="SUPFAM" id="SSF55486">
    <property type="entry name" value="Metalloproteases ('zincins'), catalytic domain"/>
    <property type="match status" value="1"/>
</dbReference>
<feature type="coiled-coil region" evidence="1">
    <location>
        <begin position="49"/>
        <end position="77"/>
    </location>
</feature>
<dbReference type="InterPro" id="IPR024079">
    <property type="entry name" value="MetalloPept_cat_dom_sf"/>
</dbReference>
<protein>
    <recommendedName>
        <fullName evidence="3">Peptidase M13 N-terminal domain-containing protein</fullName>
    </recommendedName>
</protein>
<proteinExistence type="predicted"/>
<dbReference type="Proteomes" id="UP000663881">
    <property type="component" value="Unassembled WGS sequence"/>
</dbReference>
<dbReference type="PANTHER" id="PTHR11733:SF208">
    <property type="entry name" value="PEPTIDASE M13 C-TERMINAL DOMAIN-CONTAINING PROTEIN"/>
    <property type="match status" value="1"/>
</dbReference>
<evidence type="ECO:0000256" key="2">
    <source>
        <dbReference type="SAM" id="SignalP"/>
    </source>
</evidence>
<dbReference type="GO" id="GO:0004222">
    <property type="term" value="F:metalloendopeptidase activity"/>
    <property type="evidence" value="ECO:0007669"/>
    <property type="project" value="InterPro"/>
</dbReference>
<comment type="caution">
    <text evidence="4">The sequence shown here is derived from an EMBL/GenBank/DDBJ whole genome shotgun (WGS) entry which is preliminary data.</text>
</comment>